<reference evidence="7 8" key="1">
    <citation type="submission" date="2016-05" db="EMBL/GenBank/DDBJ databases">
        <title>Genome sequence of Pseudomonas stutzeri 273 and identification of the exopolysaccharide biosynthesis locus.</title>
        <authorList>
            <person name="Wu S."/>
            <person name="Sun C."/>
        </authorList>
    </citation>
    <scope>NUCLEOTIDE SEQUENCE [LARGE SCALE GENOMIC DNA]</scope>
    <source>
        <strain evidence="7 8">273</strain>
    </source>
</reference>
<evidence type="ECO:0008006" key="9">
    <source>
        <dbReference type="Google" id="ProtNLM"/>
    </source>
</evidence>
<dbReference type="PANTHER" id="PTHR30250:SF11">
    <property type="entry name" value="O-ANTIGEN TRANSPORTER-RELATED"/>
    <property type="match status" value="1"/>
</dbReference>
<dbReference type="OrthoDB" id="582032at2"/>
<gene>
    <name evidence="7" type="ORF">PS273GM_03110</name>
</gene>
<dbReference type="InterPro" id="IPR002229">
    <property type="entry name" value="RhesusRHD"/>
</dbReference>
<feature type="transmembrane region" description="Helical" evidence="6">
    <location>
        <begin position="41"/>
        <end position="63"/>
    </location>
</feature>
<feature type="transmembrane region" description="Helical" evidence="6">
    <location>
        <begin position="177"/>
        <end position="197"/>
    </location>
</feature>
<evidence type="ECO:0000256" key="5">
    <source>
        <dbReference type="ARBA" id="ARBA00023136"/>
    </source>
</evidence>
<comment type="subcellular location">
    <subcellularLocation>
        <location evidence="1">Cell membrane</location>
        <topology evidence="1">Multi-pass membrane protein</topology>
    </subcellularLocation>
</comment>
<dbReference type="EMBL" id="CP015641">
    <property type="protein sequence ID" value="ANF24207.1"/>
    <property type="molecule type" value="Genomic_DNA"/>
</dbReference>
<dbReference type="AlphaFoldDB" id="A0A172WLB8"/>
<evidence type="ECO:0000256" key="1">
    <source>
        <dbReference type="ARBA" id="ARBA00004651"/>
    </source>
</evidence>
<protein>
    <recommendedName>
        <fullName evidence="9">Polysaccharide biosynthesis protein</fullName>
    </recommendedName>
</protein>
<dbReference type="RefSeq" id="WP_064480562.1">
    <property type="nucleotide sequence ID" value="NZ_CP015641.1"/>
</dbReference>
<keyword evidence="4 6" id="KW-1133">Transmembrane helix</keyword>
<feature type="transmembrane region" description="Helical" evidence="6">
    <location>
        <begin position="332"/>
        <end position="348"/>
    </location>
</feature>
<feature type="transmembrane region" description="Helical" evidence="6">
    <location>
        <begin position="291"/>
        <end position="312"/>
    </location>
</feature>
<dbReference type="InterPro" id="IPR050833">
    <property type="entry name" value="Poly_Biosynth_Transport"/>
</dbReference>
<evidence type="ECO:0000256" key="2">
    <source>
        <dbReference type="ARBA" id="ARBA00022475"/>
    </source>
</evidence>
<feature type="transmembrane region" description="Helical" evidence="6">
    <location>
        <begin position="150"/>
        <end position="171"/>
    </location>
</feature>
<dbReference type="GO" id="GO:0005886">
    <property type="term" value="C:plasma membrane"/>
    <property type="evidence" value="ECO:0007669"/>
    <property type="project" value="UniProtKB-SubCell"/>
</dbReference>
<evidence type="ECO:0000256" key="4">
    <source>
        <dbReference type="ARBA" id="ARBA00022989"/>
    </source>
</evidence>
<evidence type="ECO:0000313" key="7">
    <source>
        <dbReference type="EMBL" id="ANF24207.1"/>
    </source>
</evidence>
<evidence type="ECO:0000313" key="8">
    <source>
        <dbReference type="Proteomes" id="UP000077787"/>
    </source>
</evidence>
<accession>A0A172WLB8</accession>
<feature type="transmembrane region" description="Helical" evidence="6">
    <location>
        <begin position="84"/>
        <end position="106"/>
    </location>
</feature>
<feature type="transmembrane region" description="Helical" evidence="6">
    <location>
        <begin position="12"/>
        <end position="35"/>
    </location>
</feature>
<keyword evidence="2" id="KW-1003">Cell membrane</keyword>
<sequence length="420" mass="45750">MKTLFARGAQWNWALLDQALVSGTNFLMGVLLVRYLGFEQYGLFVLAWMAVQFVMGVQNALIVSPMMSIAPKLSGTRRSGYYAATLRLQTLLIALAALLVGVLSLIPPVYRPQWLAEGATLPLVSCMVFLQLQDFLRRNLFSRLAPQRAFYVDLIAYGAQLPLMLMVVAVYPSFQAALLSIVAAMLVSILVGGRWLPRAEGQALNTRDVAVRHWRSSRWLLGSTLLQWLSDNYFLIIAGVVLGPAAVGAIRGAQNLLALTHIFFLGLENVVPGEASQRFHHDGIPALRGYLVRISLVLLASTGLVAALAAQFSRPLLNLAYGATDPISVEALGWYVPIYLLVALALPLRAGLRTLEQTRAIFFAYVLGTVFALLAARTLVTDFGVAGVMFGILVNQVVMIIVLTTSLGLACRSARPALEH</sequence>
<feature type="transmembrane region" description="Helical" evidence="6">
    <location>
        <begin position="386"/>
        <end position="410"/>
    </location>
</feature>
<dbReference type="PANTHER" id="PTHR30250">
    <property type="entry name" value="PST FAMILY PREDICTED COLANIC ACID TRANSPORTER"/>
    <property type="match status" value="1"/>
</dbReference>
<feature type="transmembrane region" description="Helical" evidence="6">
    <location>
        <begin position="112"/>
        <end position="130"/>
    </location>
</feature>
<dbReference type="Proteomes" id="UP000077787">
    <property type="component" value="Chromosome"/>
</dbReference>
<organism evidence="7 8">
    <name type="scientific">Stutzerimonas stutzeri</name>
    <name type="common">Pseudomonas stutzeri</name>
    <dbReference type="NCBI Taxonomy" id="316"/>
    <lineage>
        <taxon>Bacteria</taxon>
        <taxon>Pseudomonadati</taxon>
        <taxon>Pseudomonadota</taxon>
        <taxon>Gammaproteobacteria</taxon>
        <taxon>Pseudomonadales</taxon>
        <taxon>Pseudomonadaceae</taxon>
        <taxon>Stutzerimonas</taxon>
    </lineage>
</organism>
<evidence type="ECO:0000256" key="3">
    <source>
        <dbReference type="ARBA" id="ARBA00022692"/>
    </source>
</evidence>
<evidence type="ECO:0000256" key="6">
    <source>
        <dbReference type="SAM" id="Phobius"/>
    </source>
</evidence>
<dbReference type="PRINTS" id="PR00342">
    <property type="entry name" value="RHESUSRHD"/>
</dbReference>
<feature type="transmembrane region" description="Helical" evidence="6">
    <location>
        <begin position="360"/>
        <end position="380"/>
    </location>
</feature>
<name>A0A172WLB8_STUST</name>
<proteinExistence type="predicted"/>
<keyword evidence="3 6" id="KW-0812">Transmembrane</keyword>
<keyword evidence="5 6" id="KW-0472">Membrane</keyword>